<reference evidence="2 3" key="1">
    <citation type="submission" date="2018-07" db="EMBL/GenBank/DDBJ databases">
        <title>Dyadobacter roseus sp. nov., isolated from rose rhizosphere soil.</title>
        <authorList>
            <person name="Chen L."/>
        </authorList>
    </citation>
    <scope>NUCLEOTIDE SEQUENCE [LARGE SCALE GENOMIC DNA]</scope>
    <source>
        <strain evidence="2 3">RS19</strain>
    </source>
</reference>
<evidence type="ECO:0000259" key="1">
    <source>
        <dbReference type="Pfam" id="PF03432"/>
    </source>
</evidence>
<dbReference type="Pfam" id="PF03432">
    <property type="entry name" value="Relaxase"/>
    <property type="match status" value="1"/>
</dbReference>
<feature type="domain" description="MobA/VirD2-like nuclease" evidence="1">
    <location>
        <begin position="17"/>
        <end position="151"/>
    </location>
</feature>
<proteinExistence type="predicted"/>
<name>A0A3D8YGE7_9BACT</name>
<evidence type="ECO:0000313" key="3">
    <source>
        <dbReference type="Proteomes" id="UP000256373"/>
    </source>
</evidence>
<gene>
    <name evidence="2" type="ORF">DSL64_03025</name>
</gene>
<dbReference type="EMBL" id="QNUL01000002">
    <property type="protein sequence ID" value="REA63436.1"/>
    <property type="molecule type" value="Genomic_DNA"/>
</dbReference>
<dbReference type="OrthoDB" id="915634at2"/>
<comment type="caution">
    <text evidence="2">The sequence shown here is derived from an EMBL/GenBank/DDBJ whole genome shotgun (WGS) entry which is preliminary data.</text>
</comment>
<dbReference type="RefSeq" id="WP_115829183.1">
    <property type="nucleotide sequence ID" value="NZ_QNUL01000002.1"/>
</dbReference>
<sequence length="432" mass="48222">MVAVINTGKSIRAAFMYNENKVAEGVADLIMAGNYPMETDDMNQMHRLNMLLKTAANNDNIKRNSVHISLNFAPGEQLGKDTLAAIAADYMERIGFGGQPFLVYEHKDVAHQHLHIVSVKVRPDGSRIDMNNIGKVQSQQARKVLEIKYGLVKAEQQNNAVSNLKPVSASRVGYGKSETRRAIYKVLCAVLKPYKYTSLAELNAVLRLYNVTAERGSETSRTHRHRGLLYRMLDSEGKPVGVPIKASLFPDSFPGRPTLKYIESRFLINETLRQDDKKRVKAAIDFALINAQRTTLQDMIKELNGKGITTVLRQNQQSVLYGITFIDHQKKAVFNGSDLGKQYSASGILSRCKQAEKIPHYMNPNLSSGRISASQSNSVQAGRRDFLVAPAGSEKESGVIDALLKVEYGADYLPGQWKARRKKKRRNQSNNL</sequence>
<dbReference type="Proteomes" id="UP000256373">
    <property type="component" value="Unassembled WGS sequence"/>
</dbReference>
<organism evidence="2 3">
    <name type="scientific">Dyadobacter luteus</name>
    <dbReference type="NCBI Taxonomy" id="2259619"/>
    <lineage>
        <taxon>Bacteria</taxon>
        <taxon>Pseudomonadati</taxon>
        <taxon>Bacteroidota</taxon>
        <taxon>Cytophagia</taxon>
        <taxon>Cytophagales</taxon>
        <taxon>Spirosomataceae</taxon>
        <taxon>Dyadobacter</taxon>
    </lineage>
</organism>
<keyword evidence="3" id="KW-1185">Reference proteome</keyword>
<protein>
    <submittedName>
        <fullName evidence="2">Relaxase</fullName>
    </submittedName>
</protein>
<dbReference type="InterPro" id="IPR005094">
    <property type="entry name" value="Endonuclease_MobA/VirD2"/>
</dbReference>
<evidence type="ECO:0000313" key="2">
    <source>
        <dbReference type="EMBL" id="REA63436.1"/>
    </source>
</evidence>
<dbReference type="AlphaFoldDB" id="A0A3D8YGE7"/>
<accession>A0A3D8YGE7</accession>